<keyword evidence="2" id="KW-1185">Reference proteome</keyword>
<proteinExistence type="predicted"/>
<dbReference type="EMBL" id="JAPDGR010000040">
    <property type="protein sequence ID" value="KAJ2997969.1"/>
    <property type="molecule type" value="Genomic_DNA"/>
</dbReference>
<protein>
    <submittedName>
        <fullName evidence="1">Uncharacterized protein</fullName>
    </submittedName>
</protein>
<gene>
    <name evidence="1" type="ORF">NUW58_g467</name>
</gene>
<name>A0ACC1PRV1_9PEZI</name>
<evidence type="ECO:0000313" key="1">
    <source>
        <dbReference type="EMBL" id="KAJ2997969.1"/>
    </source>
</evidence>
<reference evidence="1" key="1">
    <citation type="submission" date="2022-10" db="EMBL/GenBank/DDBJ databases">
        <title>Genome Sequence of Xylaria curta.</title>
        <authorList>
            <person name="Buettner E."/>
        </authorList>
    </citation>
    <scope>NUCLEOTIDE SEQUENCE</scope>
    <source>
        <strain evidence="1">Babe10</strain>
    </source>
</reference>
<accession>A0ACC1PRV1</accession>
<sequence>MLRSVATALLLAAAGVQAIRDGDYGVWRVVAHEQVCDPVWGSCRQQFTVTSDGNAEHKLPGFTASCSNLGGCTVDPKDSRLELKGSCVPGSIAFMQTAENTTNVWAAWGTTQWQSGKAGEFTVPVSKLHLYGEPKLD</sequence>
<dbReference type="Proteomes" id="UP001143856">
    <property type="component" value="Unassembled WGS sequence"/>
</dbReference>
<evidence type="ECO:0000313" key="2">
    <source>
        <dbReference type="Proteomes" id="UP001143856"/>
    </source>
</evidence>
<comment type="caution">
    <text evidence="1">The sequence shown here is derived from an EMBL/GenBank/DDBJ whole genome shotgun (WGS) entry which is preliminary data.</text>
</comment>
<organism evidence="1 2">
    <name type="scientific">Xylaria curta</name>
    <dbReference type="NCBI Taxonomy" id="42375"/>
    <lineage>
        <taxon>Eukaryota</taxon>
        <taxon>Fungi</taxon>
        <taxon>Dikarya</taxon>
        <taxon>Ascomycota</taxon>
        <taxon>Pezizomycotina</taxon>
        <taxon>Sordariomycetes</taxon>
        <taxon>Xylariomycetidae</taxon>
        <taxon>Xylariales</taxon>
        <taxon>Xylariaceae</taxon>
        <taxon>Xylaria</taxon>
    </lineage>
</organism>